<reference evidence="1" key="1">
    <citation type="submission" date="2022-11" db="EMBL/GenBank/DDBJ databases">
        <title>beta-Carotene-producing bacterium, Jeongeuplla avenae sp. nov., alleviates the salt stress of Arabidopsis seedlings.</title>
        <authorList>
            <person name="Jiang L."/>
            <person name="Lee J."/>
        </authorList>
    </citation>
    <scope>NUCLEOTIDE SEQUENCE</scope>
    <source>
        <strain evidence="1">DY_R2A_6</strain>
    </source>
</reference>
<evidence type="ECO:0000313" key="1">
    <source>
        <dbReference type="EMBL" id="WAJ26796.1"/>
    </source>
</evidence>
<protein>
    <submittedName>
        <fullName evidence="1">Peptidoglycan-binding protein</fullName>
    </submittedName>
</protein>
<sequence length="1220" mass="128920">MGERTALKRGSALAEGDAGSSLEALSRTLEALESRLAGAMRPRPASVEMRGLPVEAPAPARPSLADAVSQIVMRRQMLDGVGAPEPEAPARSFAAEVDELRREDASLTAAADIAEELRELRGEIQAQRAALRPSDMRLDTLRQGYNGLREAVGGPSAPTGAQREIAVLEAALAELAAEGADEGTISALRSELSGIREIVSAPPAASTPAAVRPADEKRSVPQELERLRASFGGDPAVRAAATEERLSSLLTSEMNQLREKIETLASERSLRAVEERWQAMEGRFASRDIEATITAMAERMAQLETALARLPETLPIGTLQARIESLAAAIDTALLQPQPEPDDAHFVALEERLEEISRAIVAVGQRPAPMLDMAPIERIETRMSALSSRLDALSDSVGTGELSERVEEIALRLDAMAAEDRSALLAERLERFGEAMQRLLHEQEQAKAGSAAIEERLLSLSERLDQEIAERVDPALVRSLEDQISRLSIQLSTVGEIGVVPSAMDEQVDERLSAIERRLDENRDAVIATARAAADEAVARLMEAGERRQSEHVAQLSEALRSLEALSVQNDKRMAGVVDAVHETLLKIVERLDQIEDEMAGAMRAVEEPAPVEQAPFVLAHPPETARPAETSFGPAAEDEPATGGLMGAFSRRFSSMRNASASEIIAAAPAPESPRGPVDFASTDADDADDEPLSPAEANRPLDIGSGTPDIAALISRVRAQQRAADTVPEQTGGKADFIAAARRHAMAAAAEVDSLRSDEQLSRLGYGRVGDVVSRRRKPILMAVGAVLLALMAMPLGVKLIRDLSTAPAGERIAEVAAEAEGKAVAEIAPPAAPETPAAEMPAPAETTVAAAEPAAPVAPAAELMQPTASRPAEVVAPGFDLTEGPAADAPLPAEPAAVAPPSEVAAAAAAEPAAVPTRQGPDLAALAAAPLPAMPEKIGPAALTAAAENGNSVAMFEIGLRLMEGATGEPKPAEAVRWFEQAAGRGFAPAQYSLGTLFEKGNGVARDTVAARDWYTLAADQGNVRAMHNLAVLYATGVDGVSQPETAAKWFAQAADYGMRDSQYNLGILYARGAGVPQDMVQSYKWFAIVAASGDKDAADKRDEVHQSLSPEQRTQAEAAVAAWSPKSRVESANTVDVPQEWSEASVDTTASVDMTRAVRNIQIILGKLGYDAGSPDGKVGVRTTEAIRSFQSDSGLEATGEIDETLIRALLARKDA</sequence>
<proteinExistence type="predicted"/>
<dbReference type="EMBL" id="CP113520">
    <property type="protein sequence ID" value="WAJ26796.1"/>
    <property type="molecule type" value="Genomic_DNA"/>
</dbReference>
<accession>A0ACD4NJC4</accession>
<dbReference type="Proteomes" id="UP001163223">
    <property type="component" value="Chromosome"/>
</dbReference>
<gene>
    <name evidence="1" type="ORF">OXU80_18260</name>
</gene>
<evidence type="ECO:0000313" key="2">
    <source>
        <dbReference type="Proteomes" id="UP001163223"/>
    </source>
</evidence>
<name>A0ACD4NJC4_9HYPH</name>
<keyword evidence="2" id="KW-1185">Reference proteome</keyword>
<organism evidence="1 2">
    <name type="scientific">Antarcticirhabdus aurantiaca</name>
    <dbReference type="NCBI Taxonomy" id="2606717"/>
    <lineage>
        <taxon>Bacteria</taxon>
        <taxon>Pseudomonadati</taxon>
        <taxon>Pseudomonadota</taxon>
        <taxon>Alphaproteobacteria</taxon>
        <taxon>Hyphomicrobiales</taxon>
        <taxon>Aurantimonadaceae</taxon>
        <taxon>Antarcticirhabdus</taxon>
    </lineage>
</organism>